<name>A0A9W4X113_9GLOM</name>
<evidence type="ECO:0000313" key="2">
    <source>
        <dbReference type="Proteomes" id="UP001153678"/>
    </source>
</evidence>
<organism evidence="1 2">
    <name type="scientific">Funneliformis geosporum</name>
    <dbReference type="NCBI Taxonomy" id="1117311"/>
    <lineage>
        <taxon>Eukaryota</taxon>
        <taxon>Fungi</taxon>
        <taxon>Fungi incertae sedis</taxon>
        <taxon>Mucoromycota</taxon>
        <taxon>Glomeromycotina</taxon>
        <taxon>Glomeromycetes</taxon>
        <taxon>Glomerales</taxon>
        <taxon>Glomeraceae</taxon>
        <taxon>Funneliformis</taxon>
    </lineage>
</organism>
<dbReference type="Proteomes" id="UP001153678">
    <property type="component" value="Unassembled WGS sequence"/>
</dbReference>
<feature type="non-terminal residue" evidence="1">
    <location>
        <position position="1"/>
    </location>
</feature>
<dbReference type="EMBL" id="CAMKVN010023299">
    <property type="protein sequence ID" value="CAI2200094.1"/>
    <property type="molecule type" value="Genomic_DNA"/>
</dbReference>
<protein>
    <submittedName>
        <fullName evidence="1">5235_t:CDS:1</fullName>
    </submittedName>
</protein>
<comment type="caution">
    <text evidence="1">The sequence shown here is derived from an EMBL/GenBank/DDBJ whole genome shotgun (WGS) entry which is preliminary data.</text>
</comment>
<dbReference type="AlphaFoldDB" id="A0A9W4X113"/>
<accession>A0A9W4X113</accession>
<reference evidence="1" key="1">
    <citation type="submission" date="2022-08" db="EMBL/GenBank/DDBJ databases">
        <authorList>
            <person name="Kallberg Y."/>
            <person name="Tangrot J."/>
            <person name="Rosling A."/>
        </authorList>
    </citation>
    <scope>NUCLEOTIDE SEQUENCE</scope>
    <source>
        <strain evidence="1">Wild A</strain>
    </source>
</reference>
<evidence type="ECO:0000313" key="1">
    <source>
        <dbReference type="EMBL" id="CAI2200094.1"/>
    </source>
</evidence>
<feature type="non-terminal residue" evidence="1">
    <location>
        <position position="60"/>
    </location>
</feature>
<sequence length="60" mass="6978">TRLKIVTNFGNKINHSKAKKVFPKKNFLPKSADEKWWSGILENWFFLRFLCAGEHAGKAE</sequence>
<keyword evidence="2" id="KW-1185">Reference proteome</keyword>
<gene>
    <name evidence="1" type="ORF">FWILDA_LOCUS19399</name>
</gene>
<proteinExistence type="predicted"/>